<comment type="similarity">
    <text evidence="10">Belongs to the G-protein coupled receptor 1 family.</text>
</comment>
<dbReference type="Pfam" id="PF00001">
    <property type="entry name" value="7tm_1"/>
    <property type="match status" value="1"/>
</dbReference>
<evidence type="ECO:0000256" key="3">
    <source>
        <dbReference type="ARBA" id="ARBA00022692"/>
    </source>
</evidence>
<name>A0AAV7C8J3_ENGPU</name>
<evidence type="ECO:0000256" key="2">
    <source>
        <dbReference type="ARBA" id="ARBA00022475"/>
    </source>
</evidence>
<dbReference type="PRINTS" id="PR01157">
    <property type="entry name" value="P2YPURNOCPTR"/>
</dbReference>
<dbReference type="InterPro" id="IPR017452">
    <property type="entry name" value="GPCR_Rhodpsn_7TM"/>
</dbReference>
<dbReference type="InterPro" id="IPR000276">
    <property type="entry name" value="GPCR_Rhodpsn"/>
</dbReference>
<evidence type="ECO:0000256" key="6">
    <source>
        <dbReference type="ARBA" id="ARBA00023136"/>
    </source>
</evidence>
<evidence type="ECO:0000256" key="5">
    <source>
        <dbReference type="ARBA" id="ARBA00023040"/>
    </source>
</evidence>
<feature type="domain" description="G-protein coupled receptors family 1 profile" evidence="12">
    <location>
        <begin position="38"/>
        <end position="294"/>
    </location>
</feature>
<feature type="transmembrane region" description="Helical" evidence="11">
    <location>
        <begin position="26"/>
        <end position="47"/>
    </location>
</feature>
<dbReference type="PANTHER" id="PTHR24233:SF10">
    <property type="entry name" value="P2Y PURINOCEPTOR 13"/>
    <property type="match status" value="1"/>
</dbReference>
<feature type="transmembrane region" description="Helical" evidence="11">
    <location>
        <begin position="185"/>
        <end position="208"/>
    </location>
</feature>
<keyword evidence="6 11" id="KW-0472">Membrane</keyword>
<protein>
    <recommendedName>
        <fullName evidence="12">G-protein coupled receptors family 1 profile domain-containing protein</fullName>
    </recommendedName>
</protein>
<proteinExistence type="inferred from homology"/>
<evidence type="ECO:0000313" key="14">
    <source>
        <dbReference type="Proteomes" id="UP000824782"/>
    </source>
</evidence>
<accession>A0AAV7C8J3</accession>
<keyword evidence="14" id="KW-1185">Reference proteome</keyword>
<keyword evidence="4 11" id="KW-1133">Transmembrane helix</keyword>
<keyword evidence="2" id="KW-1003">Cell membrane</keyword>
<reference evidence="13" key="1">
    <citation type="thesis" date="2020" institute="ProQuest LLC" country="789 East Eisenhower Parkway, Ann Arbor, MI, USA">
        <title>Comparative Genomics and Chromosome Evolution.</title>
        <authorList>
            <person name="Mudd A.B."/>
        </authorList>
    </citation>
    <scope>NUCLEOTIDE SEQUENCE</scope>
    <source>
        <strain evidence="13">237g6f4</strain>
        <tissue evidence="13">Blood</tissue>
    </source>
</reference>
<evidence type="ECO:0000256" key="1">
    <source>
        <dbReference type="ARBA" id="ARBA00004651"/>
    </source>
</evidence>
<dbReference type="InterPro" id="IPR005466">
    <property type="entry name" value="P2Y14_rcpt"/>
</dbReference>
<dbReference type="GO" id="GO:0045028">
    <property type="term" value="F:G protein-coupled purinergic nucleotide receptor activity"/>
    <property type="evidence" value="ECO:0007669"/>
    <property type="project" value="InterPro"/>
</dbReference>
<dbReference type="Proteomes" id="UP000824782">
    <property type="component" value="Unassembled WGS sequence"/>
</dbReference>
<feature type="transmembrane region" description="Helical" evidence="11">
    <location>
        <begin position="232"/>
        <end position="251"/>
    </location>
</feature>
<dbReference type="PRINTS" id="PR01655">
    <property type="entry name" value="UDPGLUCOSER"/>
</dbReference>
<evidence type="ECO:0000256" key="8">
    <source>
        <dbReference type="ARBA" id="ARBA00023180"/>
    </source>
</evidence>
<dbReference type="GO" id="GO:0005886">
    <property type="term" value="C:plasma membrane"/>
    <property type="evidence" value="ECO:0007669"/>
    <property type="project" value="UniProtKB-SubCell"/>
</dbReference>
<keyword evidence="5 10" id="KW-0297">G-protein coupled receptor</keyword>
<keyword evidence="7 10" id="KW-0675">Receptor</keyword>
<evidence type="ECO:0000256" key="9">
    <source>
        <dbReference type="ARBA" id="ARBA00023224"/>
    </source>
</evidence>
<evidence type="ECO:0000256" key="7">
    <source>
        <dbReference type="ARBA" id="ARBA00023170"/>
    </source>
</evidence>
<dbReference type="SUPFAM" id="SSF81321">
    <property type="entry name" value="Family A G protein-coupled receptor-like"/>
    <property type="match status" value="1"/>
</dbReference>
<dbReference type="FunFam" id="1.20.1070.10:FF:000049">
    <property type="entry name" value="G-protein coupled receptor 87"/>
    <property type="match status" value="1"/>
</dbReference>
<sequence>MGSENPNMTSVNCTDDATITGIVFPILYAVVFCPGILMNFICAWIFFKVPSKSVFIVYLKNTVVADIIMTLTLPFKIFTESDRAPWQMKSFFCRYSAVIFFETMYINIILLWLIGLDRFFKIVKPFGRYWMGNVGLAKKISVAVWIVIFLLSLPNTILSSEAIMIQSTQQCGRMKSALGKKWHAAIIYINMIIFWVVFISMTLFYTIISKKIYDSYMTSKTKFRASRKNTRYKVFLVVAVFFLCFAPYHFLRLPYTLSQVGIITDCQLKNRLYLAKEITLWITATNVLMDPLIYVMLCKPFRKMIPGFKSSSSSLVPT</sequence>
<keyword evidence="3 10" id="KW-0812">Transmembrane</keyword>
<dbReference type="PROSITE" id="PS50262">
    <property type="entry name" value="G_PROTEIN_RECEP_F1_2"/>
    <property type="match status" value="1"/>
</dbReference>
<organism evidence="13 14">
    <name type="scientific">Engystomops pustulosus</name>
    <name type="common">Tungara frog</name>
    <name type="synonym">Physalaemus pustulosus</name>
    <dbReference type="NCBI Taxonomy" id="76066"/>
    <lineage>
        <taxon>Eukaryota</taxon>
        <taxon>Metazoa</taxon>
        <taxon>Chordata</taxon>
        <taxon>Craniata</taxon>
        <taxon>Vertebrata</taxon>
        <taxon>Euteleostomi</taxon>
        <taxon>Amphibia</taxon>
        <taxon>Batrachia</taxon>
        <taxon>Anura</taxon>
        <taxon>Neobatrachia</taxon>
        <taxon>Hyloidea</taxon>
        <taxon>Leptodactylidae</taxon>
        <taxon>Leiuperinae</taxon>
        <taxon>Engystomops</taxon>
    </lineage>
</organism>
<feature type="transmembrane region" description="Helical" evidence="11">
    <location>
        <begin position="95"/>
        <end position="120"/>
    </location>
</feature>
<keyword evidence="9 10" id="KW-0807">Transducer</keyword>
<feature type="transmembrane region" description="Helical" evidence="11">
    <location>
        <begin position="140"/>
        <end position="165"/>
    </location>
</feature>
<dbReference type="AlphaFoldDB" id="A0AAV7C8J3"/>
<evidence type="ECO:0000256" key="11">
    <source>
        <dbReference type="SAM" id="Phobius"/>
    </source>
</evidence>
<evidence type="ECO:0000256" key="10">
    <source>
        <dbReference type="RuleBase" id="RU000688"/>
    </source>
</evidence>
<feature type="transmembrane region" description="Helical" evidence="11">
    <location>
        <begin position="54"/>
        <end position="75"/>
    </location>
</feature>
<dbReference type="PANTHER" id="PTHR24233">
    <property type="entry name" value="P2Y PURINOCEPTOR-RELATED G-PROTEIN COUPLED RECEPTOR"/>
    <property type="match status" value="1"/>
</dbReference>
<gene>
    <name evidence="13" type="ORF">GDO81_007504</name>
</gene>
<evidence type="ECO:0000256" key="4">
    <source>
        <dbReference type="ARBA" id="ARBA00022989"/>
    </source>
</evidence>
<dbReference type="PRINTS" id="PR00237">
    <property type="entry name" value="GPCRRHODOPSN"/>
</dbReference>
<dbReference type="PROSITE" id="PS00237">
    <property type="entry name" value="G_PROTEIN_RECEP_F1_1"/>
    <property type="match status" value="1"/>
</dbReference>
<evidence type="ECO:0000259" key="12">
    <source>
        <dbReference type="PROSITE" id="PS50262"/>
    </source>
</evidence>
<keyword evidence="8" id="KW-0325">Glycoprotein</keyword>
<dbReference type="Gene3D" id="1.20.1070.10">
    <property type="entry name" value="Rhodopsin 7-helix transmembrane proteins"/>
    <property type="match status" value="1"/>
</dbReference>
<dbReference type="EMBL" id="WNYA01000003">
    <property type="protein sequence ID" value="KAG8580980.1"/>
    <property type="molecule type" value="Genomic_DNA"/>
</dbReference>
<comment type="caution">
    <text evidence="13">The sequence shown here is derived from an EMBL/GenBank/DDBJ whole genome shotgun (WGS) entry which is preliminary data.</text>
</comment>
<feature type="transmembrane region" description="Helical" evidence="11">
    <location>
        <begin position="278"/>
        <end position="297"/>
    </location>
</feature>
<comment type="subcellular location">
    <subcellularLocation>
        <location evidence="1">Cell membrane</location>
        <topology evidence="1">Multi-pass membrane protein</topology>
    </subcellularLocation>
</comment>
<evidence type="ECO:0000313" key="13">
    <source>
        <dbReference type="EMBL" id="KAG8580980.1"/>
    </source>
</evidence>